<dbReference type="OrthoDB" id="464481at2"/>
<dbReference type="eggNOG" id="COG0583">
    <property type="taxonomic scope" value="Bacteria"/>
</dbReference>
<dbReference type="KEGG" id="gph:GEMMAAP_12940"/>
<dbReference type="InterPro" id="IPR005119">
    <property type="entry name" value="LysR_subst-bd"/>
</dbReference>
<evidence type="ECO:0000313" key="7">
    <source>
        <dbReference type="EMBL" id="AMW05468.1"/>
    </source>
</evidence>
<dbReference type="PRINTS" id="PR00039">
    <property type="entry name" value="HTHLYSR"/>
</dbReference>
<evidence type="ECO:0000256" key="5">
    <source>
        <dbReference type="ARBA" id="ARBA00023163"/>
    </source>
</evidence>
<dbReference type="Pfam" id="PF03466">
    <property type="entry name" value="LysR_substrate"/>
    <property type="match status" value="1"/>
</dbReference>
<evidence type="ECO:0000313" key="8">
    <source>
        <dbReference type="Proteomes" id="UP000076404"/>
    </source>
</evidence>
<dbReference type="InterPro" id="IPR000847">
    <property type="entry name" value="LysR_HTH_N"/>
</dbReference>
<keyword evidence="4" id="KW-0010">Activator</keyword>
<dbReference type="Pfam" id="PF00126">
    <property type="entry name" value="HTH_1"/>
    <property type="match status" value="1"/>
</dbReference>
<dbReference type="GO" id="GO:2000142">
    <property type="term" value="P:regulation of DNA-templated transcription initiation"/>
    <property type="evidence" value="ECO:0007669"/>
    <property type="project" value="TreeGrafter"/>
</dbReference>
<dbReference type="GO" id="GO:0003677">
    <property type="term" value="F:DNA binding"/>
    <property type="evidence" value="ECO:0007669"/>
    <property type="project" value="UniProtKB-KW"/>
</dbReference>
<comment type="similarity">
    <text evidence="1">Belongs to the LysR transcriptional regulatory family.</text>
</comment>
<dbReference type="SUPFAM" id="SSF53850">
    <property type="entry name" value="Periplasmic binding protein-like II"/>
    <property type="match status" value="1"/>
</dbReference>
<dbReference type="Gene3D" id="1.10.10.10">
    <property type="entry name" value="Winged helix-like DNA-binding domain superfamily/Winged helix DNA-binding domain"/>
    <property type="match status" value="1"/>
</dbReference>
<dbReference type="AlphaFoldDB" id="A0A143BKB8"/>
<keyword evidence="3" id="KW-0238">DNA-binding</keyword>
<dbReference type="STRING" id="1379270.GEMMAAP_12940"/>
<dbReference type="FunFam" id="1.10.10.10:FF:000001">
    <property type="entry name" value="LysR family transcriptional regulator"/>
    <property type="match status" value="1"/>
</dbReference>
<sequence length="304" mass="33706">MTQLSLNTLNYQHLLYFWVVAREGSIAKATVVLHLTQPTISTQLKLLERSMGAALFERRGRHLVLTDTGHLVFHYADEMFRTGRELTEALTRGDVRLPARLIVGISDSLPKLTTWRLLRPALDAVPGLHLTCRIDKTERLVADLAVHALDVVLADTPASSSIPMTLYNHLLGECGVTVFATEALSAKYRRRFPQSLDGAPFIMPTSNTAMRRSLDTWCVANNVRPSIVCEAEDVALLQVFGQEGMGLFAAPSVVEAQIRRAYHVRVVGRLPEVKEQFYAISAERKLAHPAVVALKEAAQARLFG</sequence>
<evidence type="ECO:0000259" key="6">
    <source>
        <dbReference type="PROSITE" id="PS50931"/>
    </source>
</evidence>
<evidence type="ECO:0000256" key="3">
    <source>
        <dbReference type="ARBA" id="ARBA00023125"/>
    </source>
</evidence>
<dbReference type="PANTHER" id="PTHR30293:SF2">
    <property type="entry name" value="TRANSCRIPTIONAL ACTIVATOR PROTEIN NHAR"/>
    <property type="match status" value="1"/>
</dbReference>
<dbReference type="InterPro" id="IPR036390">
    <property type="entry name" value="WH_DNA-bd_sf"/>
</dbReference>
<keyword evidence="2" id="KW-0805">Transcription regulation</keyword>
<evidence type="ECO:0000256" key="4">
    <source>
        <dbReference type="ARBA" id="ARBA00023159"/>
    </source>
</evidence>
<dbReference type="SUPFAM" id="SSF46785">
    <property type="entry name" value="Winged helix' DNA-binding domain"/>
    <property type="match status" value="1"/>
</dbReference>
<dbReference type="Proteomes" id="UP000076404">
    <property type="component" value="Chromosome"/>
</dbReference>
<dbReference type="Gene3D" id="3.40.190.290">
    <property type="match status" value="1"/>
</dbReference>
<evidence type="ECO:0000256" key="1">
    <source>
        <dbReference type="ARBA" id="ARBA00009437"/>
    </source>
</evidence>
<dbReference type="PROSITE" id="PS50931">
    <property type="entry name" value="HTH_LYSR"/>
    <property type="match status" value="1"/>
</dbReference>
<feature type="domain" description="HTH lysR-type" evidence="6">
    <location>
        <begin position="9"/>
        <end position="66"/>
    </location>
</feature>
<reference evidence="7 8" key="1">
    <citation type="journal article" date="2014" name="Proc. Natl. Acad. Sci. U.S.A.">
        <title>Functional type 2 photosynthetic reaction centers found in the rare bacterial phylum Gemmatimonadetes.</title>
        <authorList>
            <person name="Zeng Y."/>
            <person name="Feng F."/>
            <person name="Medova H."/>
            <person name="Dean J."/>
            <person name="Koblizek M."/>
        </authorList>
    </citation>
    <scope>NUCLEOTIDE SEQUENCE [LARGE SCALE GENOMIC DNA]</scope>
    <source>
        <strain evidence="7 8">AP64</strain>
    </source>
</reference>
<reference evidence="7 8" key="2">
    <citation type="journal article" date="2016" name="Environ. Microbiol. Rep.">
        <title>Metagenomic evidence for the presence of phototrophic Gemmatimonadetes bacteria in diverse environments.</title>
        <authorList>
            <person name="Zeng Y."/>
            <person name="Baumbach J."/>
            <person name="Barbosa E.G."/>
            <person name="Azevedo V."/>
            <person name="Zhang C."/>
            <person name="Koblizek M."/>
        </authorList>
    </citation>
    <scope>NUCLEOTIDE SEQUENCE [LARGE SCALE GENOMIC DNA]</scope>
    <source>
        <strain evidence="7 8">AP64</strain>
    </source>
</reference>
<evidence type="ECO:0000256" key="2">
    <source>
        <dbReference type="ARBA" id="ARBA00023015"/>
    </source>
</evidence>
<dbReference type="PANTHER" id="PTHR30293">
    <property type="entry name" value="TRANSCRIPTIONAL REGULATORY PROTEIN NAC-RELATED"/>
    <property type="match status" value="1"/>
</dbReference>
<gene>
    <name evidence="7" type="ORF">GEMMAAP_12940</name>
</gene>
<dbReference type="EMBL" id="CP011454">
    <property type="protein sequence ID" value="AMW05468.1"/>
    <property type="molecule type" value="Genomic_DNA"/>
</dbReference>
<protein>
    <submittedName>
        <fullName evidence="7">LysR family transcriptional regulator</fullName>
    </submittedName>
</protein>
<dbReference type="InterPro" id="IPR036388">
    <property type="entry name" value="WH-like_DNA-bd_sf"/>
</dbReference>
<accession>A0A143BKB8</accession>
<name>A0A143BKB8_9BACT</name>
<keyword evidence="5" id="KW-0804">Transcription</keyword>
<dbReference type="GO" id="GO:0003700">
    <property type="term" value="F:DNA-binding transcription factor activity"/>
    <property type="evidence" value="ECO:0007669"/>
    <property type="project" value="InterPro"/>
</dbReference>
<organism evidence="7 8">
    <name type="scientific">Gemmatimonas phototrophica</name>
    <dbReference type="NCBI Taxonomy" id="1379270"/>
    <lineage>
        <taxon>Bacteria</taxon>
        <taxon>Pseudomonadati</taxon>
        <taxon>Gemmatimonadota</taxon>
        <taxon>Gemmatimonadia</taxon>
        <taxon>Gemmatimonadales</taxon>
        <taxon>Gemmatimonadaceae</taxon>
        <taxon>Gemmatimonas</taxon>
    </lineage>
</organism>
<dbReference type="RefSeq" id="WP_026849425.1">
    <property type="nucleotide sequence ID" value="NZ_CP011454.1"/>
</dbReference>
<keyword evidence="8" id="KW-1185">Reference proteome</keyword>
<proteinExistence type="inferred from homology"/>